<evidence type="ECO:0000256" key="5">
    <source>
        <dbReference type="ARBA" id="ARBA00022827"/>
    </source>
</evidence>
<organism evidence="10 11">
    <name type="scientific">Lentithecium fluviatile CBS 122367</name>
    <dbReference type="NCBI Taxonomy" id="1168545"/>
    <lineage>
        <taxon>Eukaryota</taxon>
        <taxon>Fungi</taxon>
        <taxon>Dikarya</taxon>
        <taxon>Ascomycota</taxon>
        <taxon>Pezizomycotina</taxon>
        <taxon>Dothideomycetes</taxon>
        <taxon>Pleosporomycetidae</taxon>
        <taxon>Pleosporales</taxon>
        <taxon>Massarineae</taxon>
        <taxon>Lentitheciaceae</taxon>
        <taxon>Lentithecium</taxon>
    </lineage>
</organism>
<feature type="signal peptide" evidence="8">
    <location>
        <begin position="1"/>
        <end position="17"/>
    </location>
</feature>
<evidence type="ECO:0000313" key="10">
    <source>
        <dbReference type="EMBL" id="KAF2685959.1"/>
    </source>
</evidence>
<dbReference type="InterPro" id="IPR017046">
    <property type="entry name" value="Prenylcysteine_Oxase1"/>
</dbReference>
<feature type="domain" description="Prenylcysteine lyase" evidence="9">
    <location>
        <begin position="143"/>
        <end position="508"/>
    </location>
</feature>
<dbReference type="Pfam" id="PF07156">
    <property type="entry name" value="Prenylcys_lyase"/>
    <property type="match status" value="1"/>
</dbReference>
<evidence type="ECO:0000256" key="2">
    <source>
        <dbReference type="ARBA" id="ARBA00009967"/>
    </source>
</evidence>
<dbReference type="PIRSF" id="PIRSF036292">
    <property type="entry name" value="Prenylcysteine_oxidase"/>
    <property type="match status" value="1"/>
</dbReference>
<dbReference type="Gene3D" id="3.90.660.20">
    <property type="entry name" value="Protoporphyrinogen oxidase, mitochondrial, domain 2"/>
    <property type="match status" value="1"/>
</dbReference>
<dbReference type="Pfam" id="PF13450">
    <property type="entry name" value="NAD_binding_8"/>
    <property type="match status" value="1"/>
</dbReference>
<gene>
    <name evidence="10" type="ORF">K458DRAFT_417138</name>
</gene>
<dbReference type="PANTHER" id="PTHR15944">
    <property type="entry name" value="FARNESYLCYSTEINE LYASE"/>
    <property type="match status" value="1"/>
</dbReference>
<dbReference type="Gene3D" id="3.50.50.60">
    <property type="entry name" value="FAD/NAD(P)-binding domain"/>
    <property type="match status" value="2"/>
</dbReference>
<dbReference type="EMBL" id="MU005578">
    <property type="protein sequence ID" value="KAF2685959.1"/>
    <property type="molecule type" value="Genomic_DNA"/>
</dbReference>
<dbReference type="Proteomes" id="UP000799291">
    <property type="component" value="Unassembled WGS sequence"/>
</dbReference>
<name>A0A6G1J763_9PLEO</name>
<accession>A0A6G1J763</accession>
<dbReference type="InterPro" id="IPR010795">
    <property type="entry name" value="Prenylcys_lyase"/>
</dbReference>
<evidence type="ECO:0000259" key="9">
    <source>
        <dbReference type="Pfam" id="PF07156"/>
    </source>
</evidence>
<keyword evidence="5" id="KW-0274">FAD</keyword>
<dbReference type="OrthoDB" id="437369at2759"/>
<sequence length="540" mass="58924">MLLGTLALAPLLPLAGALRSANGELPSEVGIAPKRVAVIGAGAAGASTAYHLAQNAQNASIPTRIHVYERSSRAGGRSTTVNAWSDPSQPIELGASIFVSVNHILVAASKAFNLTSANEQSYAHEDIPELGVWNGEEFVFVMEGDGSWWDIAKLVWRYGYAPIKTNALMKKTVGKFMRMYEEPVFPWKSLSDVVAEVGLVGTTGVTGEQFLKEEGVSDKFANEIVQASTRVNYASNLATIHGLETMVCMAANGAMSIAGGNWKIFDKMLQSSPSISTHLNTSITHISKQPDKTYNITISSGEITQYDEVILASPLQFSKLIIGPPPQHTPDQIPYVKLHVTLFASPHRLSPASFGLADDKRVPQHVLTTLHPSEKDASDSESGPGFNSISIVASGTNNLASPPRPEYIYKIFSFHPIDAAFLSRYLGQPVSDDEAETGDPDGHVSWVYRKVWHSYPKELPRITFDEIVLDEGLWYTSGIEPFISTMETSALMGKNVARLVVDGWVGKADGREPVLKDQDWEDWRFEGAKEEGQKPLKARL</sequence>
<keyword evidence="3" id="KW-0285">Flavoprotein</keyword>
<comment type="cofactor">
    <cofactor evidence="1">
        <name>FAD</name>
        <dbReference type="ChEBI" id="CHEBI:57692"/>
    </cofactor>
</comment>
<dbReference type="GO" id="GO:0030327">
    <property type="term" value="P:prenylated protein catabolic process"/>
    <property type="evidence" value="ECO:0007669"/>
    <property type="project" value="TreeGrafter"/>
</dbReference>
<dbReference type="GO" id="GO:0001735">
    <property type="term" value="F:prenylcysteine oxidase activity"/>
    <property type="evidence" value="ECO:0007669"/>
    <property type="project" value="InterPro"/>
</dbReference>
<evidence type="ECO:0000256" key="4">
    <source>
        <dbReference type="ARBA" id="ARBA00022729"/>
    </source>
</evidence>
<dbReference type="AlphaFoldDB" id="A0A6G1J763"/>
<protein>
    <submittedName>
        <fullName evidence="10">Prenylcysteine oxidase</fullName>
    </submittedName>
</protein>
<keyword evidence="11" id="KW-1185">Reference proteome</keyword>
<evidence type="ECO:0000256" key="8">
    <source>
        <dbReference type="SAM" id="SignalP"/>
    </source>
</evidence>
<dbReference type="SUPFAM" id="SSF51905">
    <property type="entry name" value="FAD/NAD(P)-binding domain"/>
    <property type="match status" value="1"/>
</dbReference>
<evidence type="ECO:0000256" key="1">
    <source>
        <dbReference type="ARBA" id="ARBA00001974"/>
    </source>
</evidence>
<evidence type="ECO:0000256" key="6">
    <source>
        <dbReference type="ARBA" id="ARBA00023002"/>
    </source>
</evidence>
<feature type="chain" id="PRO_5026260235" evidence="8">
    <location>
        <begin position="18"/>
        <end position="540"/>
    </location>
</feature>
<evidence type="ECO:0000256" key="3">
    <source>
        <dbReference type="ARBA" id="ARBA00022630"/>
    </source>
</evidence>
<dbReference type="InterPro" id="IPR036188">
    <property type="entry name" value="FAD/NAD-bd_sf"/>
</dbReference>
<comment type="similarity">
    <text evidence="2">Belongs to the prenylcysteine oxidase family.</text>
</comment>
<evidence type="ECO:0000313" key="11">
    <source>
        <dbReference type="Proteomes" id="UP000799291"/>
    </source>
</evidence>
<dbReference type="GO" id="GO:0030328">
    <property type="term" value="P:prenylcysteine catabolic process"/>
    <property type="evidence" value="ECO:0007669"/>
    <property type="project" value="InterPro"/>
</dbReference>
<keyword evidence="7" id="KW-0325">Glycoprotein</keyword>
<keyword evidence="4 8" id="KW-0732">Signal</keyword>
<keyword evidence="6" id="KW-0560">Oxidoreductase</keyword>
<proteinExistence type="inferred from homology"/>
<dbReference type="PANTHER" id="PTHR15944:SF0">
    <property type="entry name" value="PRENYLCYSTEINE LYASE DOMAIN-CONTAINING PROTEIN"/>
    <property type="match status" value="1"/>
</dbReference>
<evidence type="ECO:0000256" key="7">
    <source>
        <dbReference type="ARBA" id="ARBA00023180"/>
    </source>
</evidence>
<reference evidence="10" key="1">
    <citation type="journal article" date="2020" name="Stud. Mycol.">
        <title>101 Dothideomycetes genomes: a test case for predicting lifestyles and emergence of pathogens.</title>
        <authorList>
            <person name="Haridas S."/>
            <person name="Albert R."/>
            <person name="Binder M."/>
            <person name="Bloem J."/>
            <person name="Labutti K."/>
            <person name="Salamov A."/>
            <person name="Andreopoulos B."/>
            <person name="Baker S."/>
            <person name="Barry K."/>
            <person name="Bills G."/>
            <person name="Bluhm B."/>
            <person name="Cannon C."/>
            <person name="Castanera R."/>
            <person name="Culley D."/>
            <person name="Daum C."/>
            <person name="Ezra D."/>
            <person name="Gonzalez J."/>
            <person name="Henrissat B."/>
            <person name="Kuo A."/>
            <person name="Liang C."/>
            <person name="Lipzen A."/>
            <person name="Lutzoni F."/>
            <person name="Magnuson J."/>
            <person name="Mondo S."/>
            <person name="Nolan M."/>
            <person name="Ohm R."/>
            <person name="Pangilinan J."/>
            <person name="Park H.-J."/>
            <person name="Ramirez L."/>
            <person name="Alfaro M."/>
            <person name="Sun H."/>
            <person name="Tritt A."/>
            <person name="Yoshinaga Y."/>
            <person name="Zwiers L.-H."/>
            <person name="Turgeon B."/>
            <person name="Goodwin S."/>
            <person name="Spatafora J."/>
            <person name="Crous P."/>
            <person name="Grigoriev I."/>
        </authorList>
    </citation>
    <scope>NUCLEOTIDE SEQUENCE</scope>
    <source>
        <strain evidence="10">CBS 122367</strain>
    </source>
</reference>